<dbReference type="RefSeq" id="WP_085484623.1">
    <property type="nucleotide sequence ID" value="NZ_FXAY01000002.1"/>
</dbReference>
<proteinExistence type="predicted"/>
<dbReference type="STRING" id="150121.SAMN06296010_1550"/>
<keyword evidence="3" id="KW-1185">Reference proteome</keyword>
<dbReference type="AlphaFoldDB" id="A0A1X7JP13"/>
<reference evidence="3" key="1">
    <citation type="submission" date="2017-04" db="EMBL/GenBank/DDBJ databases">
        <authorList>
            <person name="Varghese N."/>
            <person name="Submissions S."/>
        </authorList>
    </citation>
    <scope>NUCLEOTIDE SEQUENCE [LARGE SCALE GENOMIC DNA]</scope>
    <source>
        <strain evidence="3">VKM Ac-2510</strain>
    </source>
</reference>
<protein>
    <submittedName>
        <fullName evidence="2">Uncharacterized protein</fullName>
    </submittedName>
</protein>
<feature type="compositionally biased region" description="Basic residues" evidence="1">
    <location>
        <begin position="1"/>
        <end position="15"/>
    </location>
</feature>
<evidence type="ECO:0000313" key="2">
    <source>
        <dbReference type="EMBL" id="SMG29209.1"/>
    </source>
</evidence>
<accession>A0A1X7JP13</accession>
<feature type="region of interest" description="Disordered" evidence="1">
    <location>
        <begin position="1"/>
        <end position="21"/>
    </location>
</feature>
<evidence type="ECO:0000256" key="1">
    <source>
        <dbReference type="SAM" id="MobiDB-lite"/>
    </source>
</evidence>
<evidence type="ECO:0000313" key="3">
    <source>
        <dbReference type="Proteomes" id="UP000193244"/>
    </source>
</evidence>
<dbReference type="Proteomes" id="UP000193244">
    <property type="component" value="Unassembled WGS sequence"/>
</dbReference>
<sequence length="426" mass="45687">MPTSKKRSSAKKRTGVSRSVGTSPTAISALTLAFGAWYKTHVDGLDDHPTPEAMLSSFSRLNTITASLPGKRTLAHPVPDTLDALLDHFDDADEVELDDPIWEGASVVDVLDHLLDFLIETERWRGTTAELEESSEIIHELTGDEGGAASGFFTLLVESLETVEAAPVDAQIASLDRWSVIAAIPEFLAWVGDKKTLTATGALRTADISVVEAMLGLPPQRQVPGGSMWDSQPISAWWYALAESKIIVLDGTSLRAGSGFGSWGDGDAAAALDLRVAFVRHYLTWWLTKELDADTELGSEVTIRVIGQLCVALSPELLPGASVDALNLVFDDALPDHDDPDDEGLFGDDDEELSAEVHRLSNEYASERTVAVLGELAVSGALRETPVATGGIRYVVEPDRAHAFSRALQLAVGGFVDDESDAALIE</sequence>
<dbReference type="EMBL" id="FXAY01000002">
    <property type="protein sequence ID" value="SMG29209.1"/>
    <property type="molecule type" value="Genomic_DNA"/>
</dbReference>
<dbReference type="OrthoDB" id="9816539at2"/>
<organism evidence="2 3">
    <name type="scientific">Agreia pratensis</name>
    <dbReference type="NCBI Taxonomy" id="150121"/>
    <lineage>
        <taxon>Bacteria</taxon>
        <taxon>Bacillati</taxon>
        <taxon>Actinomycetota</taxon>
        <taxon>Actinomycetes</taxon>
        <taxon>Micrococcales</taxon>
        <taxon>Microbacteriaceae</taxon>
        <taxon>Agreia</taxon>
    </lineage>
</organism>
<gene>
    <name evidence="2" type="ORF">SAMN06296010_1550</name>
</gene>
<name>A0A1X7JP13_9MICO</name>